<dbReference type="InterPro" id="IPR051573">
    <property type="entry name" value="Ankyrin-SOCS_box_domain"/>
</dbReference>
<reference evidence="6 7" key="1">
    <citation type="journal article" date="2014" name="Nat. Commun.">
        <title>Klebsormidium flaccidum genome reveals primary factors for plant terrestrial adaptation.</title>
        <authorList>
            <person name="Hori K."/>
            <person name="Maruyama F."/>
            <person name="Fujisawa T."/>
            <person name="Togashi T."/>
            <person name="Yamamoto N."/>
            <person name="Seo M."/>
            <person name="Sato S."/>
            <person name="Yamada T."/>
            <person name="Mori H."/>
            <person name="Tajima N."/>
            <person name="Moriyama T."/>
            <person name="Ikeuchi M."/>
            <person name="Watanabe M."/>
            <person name="Wada H."/>
            <person name="Kobayashi K."/>
            <person name="Saito M."/>
            <person name="Masuda T."/>
            <person name="Sasaki-Sekimoto Y."/>
            <person name="Mashiguchi K."/>
            <person name="Awai K."/>
            <person name="Shimojima M."/>
            <person name="Masuda S."/>
            <person name="Iwai M."/>
            <person name="Nobusawa T."/>
            <person name="Narise T."/>
            <person name="Kondo S."/>
            <person name="Saito H."/>
            <person name="Sato R."/>
            <person name="Murakawa M."/>
            <person name="Ihara Y."/>
            <person name="Oshima-Yamada Y."/>
            <person name="Ohtaka K."/>
            <person name="Satoh M."/>
            <person name="Sonobe K."/>
            <person name="Ishii M."/>
            <person name="Ohtani R."/>
            <person name="Kanamori-Sato M."/>
            <person name="Honoki R."/>
            <person name="Miyazaki D."/>
            <person name="Mochizuki H."/>
            <person name="Umetsu J."/>
            <person name="Higashi K."/>
            <person name="Shibata D."/>
            <person name="Kamiya Y."/>
            <person name="Sato N."/>
            <person name="Nakamura Y."/>
            <person name="Tabata S."/>
            <person name="Ida S."/>
            <person name="Kurokawa K."/>
            <person name="Ohta H."/>
        </authorList>
    </citation>
    <scope>NUCLEOTIDE SEQUENCE [LARGE SCALE GENOMIC DNA]</scope>
    <source>
        <strain evidence="6 7">NIES-2285</strain>
    </source>
</reference>
<dbReference type="Pfam" id="PF00023">
    <property type="entry name" value="Ank"/>
    <property type="match status" value="1"/>
</dbReference>
<name>A0A1Y1I2V4_KLENI</name>
<dbReference type="Gene3D" id="1.25.40.20">
    <property type="entry name" value="Ankyrin repeat-containing domain"/>
    <property type="match status" value="2"/>
</dbReference>
<feature type="repeat" description="ANK" evidence="4">
    <location>
        <begin position="70"/>
        <end position="102"/>
    </location>
</feature>
<sequence length="201" mass="21032">MPGVPEHAPRRSGLNGDEEPEVSWVTVEEAPAEVPEDLQMVADAAESGNVEALEEAMRSLTVSINSRADDGDTALHLAALHGHAQCVEVLLSKGASVLARDEDGAVPLHDAAASGFTDCVTLLLNAAEQQGCIEELLKASDIDGDTPLHHAARGNHVAVVEQLLGAGADASIENGVGKKPYRLADDLRAVDICQRPLLPSD</sequence>
<dbReference type="PANTHER" id="PTHR24136">
    <property type="entry name" value="SOWAH (DROSOPHILA) HOMOLOG"/>
    <property type="match status" value="1"/>
</dbReference>
<dbReference type="Pfam" id="PF12796">
    <property type="entry name" value="Ank_2"/>
    <property type="match status" value="1"/>
</dbReference>
<dbReference type="PROSITE" id="PS50088">
    <property type="entry name" value="ANK_REPEAT"/>
    <property type="match status" value="2"/>
</dbReference>
<proteinExistence type="inferred from homology"/>
<gene>
    <name evidence="6" type="ORF">KFL_002260160</name>
</gene>
<evidence type="ECO:0000256" key="4">
    <source>
        <dbReference type="PROSITE-ProRule" id="PRU00023"/>
    </source>
</evidence>
<keyword evidence="3 4" id="KW-0040">ANK repeat</keyword>
<evidence type="ECO:0000313" key="7">
    <source>
        <dbReference type="Proteomes" id="UP000054558"/>
    </source>
</evidence>
<dbReference type="PRINTS" id="PR01415">
    <property type="entry name" value="ANKYRIN"/>
</dbReference>
<feature type="repeat" description="ANK" evidence="4">
    <location>
        <begin position="143"/>
        <end position="175"/>
    </location>
</feature>
<evidence type="ECO:0000313" key="6">
    <source>
        <dbReference type="EMBL" id="GAQ85260.1"/>
    </source>
</evidence>
<evidence type="ECO:0000256" key="5">
    <source>
        <dbReference type="SAM" id="MobiDB-lite"/>
    </source>
</evidence>
<dbReference type="STRING" id="105231.A0A1Y1I2V4"/>
<dbReference type="PROSITE" id="PS50297">
    <property type="entry name" value="ANK_REP_REGION"/>
    <property type="match status" value="2"/>
</dbReference>
<feature type="region of interest" description="Disordered" evidence="5">
    <location>
        <begin position="1"/>
        <end position="22"/>
    </location>
</feature>
<dbReference type="InterPro" id="IPR036770">
    <property type="entry name" value="Ankyrin_rpt-contain_sf"/>
</dbReference>
<dbReference type="SUPFAM" id="SSF48403">
    <property type="entry name" value="Ankyrin repeat"/>
    <property type="match status" value="1"/>
</dbReference>
<evidence type="ECO:0000256" key="2">
    <source>
        <dbReference type="ARBA" id="ARBA00022737"/>
    </source>
</evidence>
<evidence type="ECO:0000256" key="3">
    <source>
        <dbReference type="ARBA" id="ARBA00023043"/>
    </source>
</evidence>
<accession>A0A1Y1I2V4</accession>
<dbReference type="OrthoDB" id="194358at2759"/>
<dbReference type="OMA" id="SECIRRM"/>
<dbReference type="Proteomes" id="UP000054558">
    <property type="component" value="Unassembled WGS sequence"/>
</dbReference>
<dbReference type="PANTHER" id="PTHR24136:SF15">
    <property type="entry name" value="ANK_REP_REGION DOMAIN-CONTAINING PROTEIN"/>
    <property type="match status" value="1"/>
</dbReference>
<protein>
    <submittedName>
        <fullName evidence="6">Uncharacterized protein</fullName>
    </submittedName>
</protein>
<dbReference type="GO" id="GO:0045732">
    <property type="term" value="P:positive regulation of protein catabolic process"/>
    <property type="evidence" value="ECO:0000318"/>
    <property type="project" value="GO_Central"/>
</dbReference>
<dbReference type="EMBL" id="DF237175">
    <property type="protein sequence ID" value="GAQ85260.1"/>
    <property type="molecule type" value="Genomic_DNA"/>
</dbReference>
<keyword evidence="2" id="KW-0677">Repeat</keyword>
<dbReference type="GO" id="GO:0016567">
    <property type="term" value="P:protein ubiquitination"/>
    <property type="evidence" value="ECO:0000318"/>
    <property type="project" value="GO_Central"/>
</dbReference>
<comment type="similarity">
    <text evidence="1">Belongs to the ankyrin SOCS box (ASB) family.</text>
</comment>
<dbReference type="AlphaFoldDB" id="A0A1Y1I2V4"/>
<organism evidence="6 7">
    <name type="scientific">Klebsormidium nitens</name>
    <name type="common">Green alga</name>
    <name type="synonym">Ulothrix nitens</name>
    <dbReference type="NCBI Taxonomy" id="105231"/>
    <lineage>
        <taxon>Eukaryota</taxon>
        <taxon>Viridiplantae</taxon>
        <taxon>Streptophyta</taxon>
        <taxon>Klebsormidiophyceae</taxon>
        <taxon>Klebsormidiales</taxon>
        <taxon>Klebsormidiaceae</taxon>
        <taxon>Klebsormidium</taxon>
    </lineage>
</organism>
<evidence type="ECO:0000256" key="1">
    <source>
        <dbReference type="ARBA" id="ARBA00005949"/>
    </source>
</evidence>
<dbReference type="InterPro" id="IPR002110">
    <property type="entry name" value="Ankyrin_rpt"/>
</dbReference>
<keyword evidence="7" id="KW-1185">Reference proteome</keyword>
<dbReference type="SMART" id="SM00248">
    <property type="entry name" value="ANK"/>
    <property type="match status" value="3"/>
</dbReference>